<proteinExistence type="predicted"/>
<gene>
    <name evidence="1" type="ORF">F5891DRAFT_977939</name>
</gene>
<dbReference type="Proteomes" id="UP001195769">
    <property type="component" value="Unassembled WGS sequence"/>
</dbReference>
<evidence type="ECO:0000313" key="2">
    <source>
        <dbReference type="Proteomes" id="UP001195769"/>
    </source>
</evidence>
<sequence>MEGRSEVGRRQRQVSGSTRNVVVGCAIPGLWKGEEGLVLAYQGSERLQDVALGAWVLSKYKLRVRATAQRRQGAGSRSGNQGAVVLVGYVGQWKEQQDNKRWEGALVGTTEGEEEAVIVDDDEEKENRIEVFDLCNCQCGVHPRAKEGPGVRTFWPTQPFPNERNISIPYWYYRIIAVAAHSTISAEILQQNEASTQTGRYFNPKAA</sequence>
<accession>A0AAD4HNR3</accession>
<protein>
    <submittedName>
        <fullName evidence="1">Uncharacterized protein</fullName>
    </submittedName>
</protein>
<keyword evidence="2" id="KW-1185">Reference proteome</keyword>
<organism evidence="1 2">
    <name type="scientific">Suillus fuscotomentosus</name>
    <dbReference type="NCBI Taxonomy" id="1912939"/>
    <lineage>
        <taxon>Eukaryota</taxon>
        <taxon>Fungi</taxon>
        <taxon>Dikarya</taxon>
        <taxon>Basidiomycota</taxon>
        <taxon>Agaricomycotina</taxon>
        <taxon>Agaricomycetes</taxon>
        <taxon>Agaricomycetidae</taxon>
        <taxon>Boletales</taxon>
        <taxon>Suillineae</taxon>
        <taxon>Suillaceae</taxon>
        <taxon>Suillus</taxon>
    </lineage>
</organism>
<dbReference type="GeneID" id="64671043"/>
<comment type="caution">
    <text evidence="1">The sequence shown here is derived from an EMBL/GenBank/DDBJ whole genome shotgun (WGS) entry which is preliminary data.</text>
</comment>
<dbReference type="RefSeq" id="XP_041228948.1">
    <property type="nucleotide sequence ID" value="XM_041376745.1"/>
</dbReference>
<evidence type="ECO:0000313" key="1">
    <source>
        <dbReference type="EMBL" id="KAG1903373.1"/>
    </source>
</evidence>
<name>A0AAD4HNR3_9AGAM</name>
<dbReference type="EMBL" id="JABBWK010000013">
    <property type="protein sequence ID" value="KAG1903373.1"/>
    <property type="molecule type" value="Genomic_DNA"/>
</dbReference>
<dbReference type="AlphaFoldDB" id="A0AAD4HNR3"/>
<reference evidence="1" key="1">
    <citation type="journal article" date="2020" name="New Phytol.">
        <title>Comparative genomics reveals dynamic genome evolution in host specialist ectomycorrhizal fungi.</title>
        <authorList>
            <person name="Lofgren L.A."/>
            <person name="Nguyen N.H."/>
            <person name="Vilgalys R."/>
            <person name="Ruytinx J."/>
            <person name="Liao H.L."/>
            <person name="Branco S."/>
            <person name="Kuo A."/>
            <person name="LaButti K."/>
            <person name="Lipzen A."/>
            <person name="Andreopoulos W."/>
            <person name="Pangilinan J."/>
            <person name="Riley R."/>
            <person name="Hundley H."/>
            <person name="Na H."/>
            <person name="Barry K."/>
            <person name="Grigoriev I.V."/>
            <person name="Stajich J.E."/>
            <person name="Kennedy P.G."/>
        </authorList>
    </citation>
    <scope>NUCLEOTIDE SEQUENCE</scope>
    <source>
        <strain evidence="1">FC203</strain>
    </source>
</reference>